<evidence type="ECO:0000256" key="1">
    <source>
        <dbReference type="ARBA" id="ARBA00004613"/>
    </source>
</evidence>
<gene>
    <name evidence="5" type="ORF">KOW79_012676</name>
</gene>
<evidence type="ECO:0000313" key="5">
    <source>
        <dbReference type="EMBL" id="KAG7324660.1"/>
    </source>
</evidence>
<evidence type="ECO:0000256" key="4">
    <source>
        <dbReference type="ARBA" id="ARBA00022815"/>
    </source>
</evidence>
<comment type="caution">
    <text evidence="5">The sequence shown here is derived from an EMBL/GenBank/DDBJ whole genome shotgun (WGS) entry which is preliminary data.</text>
</comment>
<evidence type="ECO:0000313" key="6">
    <source>
        <dbReference type="Proteomes" id="UP000824219"/>
    </source>
</evidence>
<evidence type="ECO:0000256" key="2">
    <source>
        <dbReference type="ARBA" id="ARBA00005516"/>
    </source>
</evidence>
<keyword evidence="3" id="KW-0964">Secreted</keyword>
<dbReference type="InterPro" id="IPR024565">
    <property type="entry name" value="P518"/>
</dbReference>
<dbReference type="AlphaFoldDB" id="A0A9D3NPC1"/>
<comment type="similarity">
    <text evidence="2">Belongs to the RFamide neuropeptide family.</text>
</comment>
<protein>
    <submittedName>
        <fullName evidence="5">Uncharacterized protein</fullName>
    </submittedName>
</protein>
<comment type="subcellular location">
    <subcellularLocation>
        <location evidence="1">Secreted</location>
    </subcellularLocation>
</comment>
<proteinExistence type="inferred from homology"/>
<name>A0A9D3NPC1_9TELE</name>
<organism evidence="5 6">
    <name type="scientific">Hemibagrus wyckioides</name>
    <dbReference type="NCBI Taxonomy" id="337641"/>
    <lineage>
        <taxon>Eukaryota</taxon>
        <taxon>Metazoa</taxon>
        <taxon>Chordata</taxon>
        <taxon>Craniata</taxon>
        <taxon>Vertebrata</taxon>
        <taxon>Euteleostomi</taxon>
        <taxon>Actinopterygii</taxon>
        <taxon>Neopterygii</taxon>
        <taxon>Teleostei</taxon>
        <taxon>Ostariophysi</taxon>
        <taxon>Siluriformes</taxon>
        <taxon>Bagridae</taxon>
        <taxon>Hemibagrus</taxon>
    </lineage>
</organism>
<dbReference type="Proteomes" id="UP000824219">
    <property type="component" value="Linkage Group LG14"/>
</dbReference>
<evidence type="ECO:0000256" key="3">
    <source>
        <dbReference type="ARBA" id="ARBA00022525"/>
    </source>
</evidence>
<dbReference type="Pfam" id="PF11109">
    <property type="entry name" value="RFamide_26RFa"/>
    <property type="match status" value="1"/>
</dbReference>
<reference evidence="5 6" key="1">
    <citation type="submission" date="2021-06" db="EMBL/GenBank/DDBJ databases">
        <title>Chromosome-level genome assembly of the red-tail catfish (Hemibagrus wyckioides).</title>
        <authorList>
            <person name="Shao F."/>
        </authorList>
    </citation>
    <scope>NUCLEOTIDE SEQUENCE [LARGE SCALE GENOMIC DNA]</scope>
    <source>
        <strain evidence="5">EC202008001</strain>
        <tissue evidence="5">Blood</tissue>
    </source>
</reference>
<dbReference type="GO" id="GO:0031854">
    <property type="term" value="F:orexigenic neuropeptide QRFP receptor binding"/>
    <property type="evidence" value="ECO:0007669"/>
    <property type="project" value="InterPro"/>
</dbReference>
<dbReference type="GO" id="GO:0005576">
    <property type="term" value="C:extracellular region"/>
    <property type="evidence" value="ECO:0007669"/>
    <property type="project" value="UniProtKB-SubCell"/>
</dbReference>
<sequence>MFNCLNRINFQTAEQNSIESVLMASNKMSLQTFNICSSLLMSLLLLCPEGCLSFPLHPIIHDYEAALIEAWAKPMDKMEMMEVGRRALGPSVKHPMEMTYYKRGEEEEDMDPGDMQRNEVLSSIAGGLQAFNRQKGGFGFRFGRK</sequence>
<dbReference type="EMBL" id="JAHKSW010000014">
    <property type="protein sequence ID" value="KAG7324660.1"/>
    <property type="molecule type" value="Genomic_DNA"/>
</dbReference>
<keyword evidence="6" id="KW-1185">Reference proteome</keyword>
<dbReference type="OrthoDB" id="8935520at2759"/>
<keyword evidence="4" id="KW-0027">Amidation</keyword>
<accession>A0A9D3NPC1</accession>